<dbReference type="InterPro" id="IPR039722">
    <property type="entry name" value="Upf3"/>
</dbReference>
<feature type="region of interest" description="Disordered" evidence="1">
    <location>
        <begin position="31"/>
        <end position="126"/>
    </location>
</feature>
<accession>A0A8V0YFU7</accession>
<evidence type="ECO:0000256" key="1">
    <source>
        <dbReference type="SAM" id="MobiDB-lite"/>
    </source>
</evidence>
<dbReference type="PANTHER" id="PTHR13112">
    <property type="entry name" value="UPF3 REGULATOR OF NONSENSE TRANSCRIPTS-LIKE PROTEIN"/>
    <property type="match status" value="1"/>
</dbReference>
<evidence type="ECO:0000313" key="3">
    <source>
        <dbReference type="Proteomes" id="UP000000539"/>
    </source>
</evidence>
<dbReference type="AlphaFoldDB" id="A0A8V0YFU7"/>
<evidence type="ECO:0000313" key="2">
    <source>
        <dbReference type="Ensembl" id="ENSGALP00010019720.1"/>
    </source>
</evidence>
<dbReference type="GeneTree" id="ENSGT00390000017146"/>
<name>A0A8V0YFU7_CHICK</name>
<reference evidence="2" key="2">
    <citation type="submission" date="2025-08" db="UniProtKB">
        <authorList>
            <consortium name="Ensembl"/>
        </authorList>
    </citation>
    <scope>IDENTIFICATION</scope>
    <source>
        <strain evidence="2">broiler</strain>
    </source>
</reference>
<gene>
    <name evidence="2" type="primary">UPF3A</name>
</gene>
<dbReference type="GO" id="GO:0000184">
    <property type="term" value="P:nuclear-transcribed mRNA catabolic process, nonsense-mediated decay"/>
    <property type="evidence" value="ECO:0007669"/>
    <property type="project" value="InterPro"/>
</dbReference>
<reference evidence="2" key="1">
    <citation type="submission" date="2020-11" db="EMBL/GenBank/DDBJ databases">
        <title>Gallus gallus (Chicken) genome, bGalGal1, GRCg7b, maternal haplotype autosomes + Z &amp; W.</title>
        <authorList>
            <person name="Warren W."/>
            <person name="Formenti G."/>
            <person name="Fedrigo O."/>
            <person name="Haase B."/>
            <person name="Mountcastle J."/>
            <person name="Balacco J."/>
            <person name="Tracey A."/>
            <person name="Schneider V."/>
            <person name="Okimoto R."/>
            <person name="Cheng H."/>
            <person name="Hawken R."/>
            <person name="Howe K."/>
            <person name="Jarvis E.D."/>
        </authorList>
    </citation>
    <scope>NUCLEOTIDE SEQUENCE [LARGE SCALE GENOMIC DNA]</scope>
    <source>
        <strain evidence="2">Broiler</strain>
    </source>
</reference>
<protein>
    <submittedName>
        <fullName evidence="2">UPF3A regulator of nonsense mediated mRNA decay</fullName>
    </submittedName>
</protein>
<sequence>ELNTISQIFCVLARRTTPLLEYIKNRKLEKQRIREEKREERRRRELEKKRLREEEKRKRREEERRKRKEAEKHKKISEKEIRIKLLKKPEKGDEPASEKHKEKDEEADTEENKWDKSPGPGSIRSKSLEGSLKELKEKIAQPCSCTSQGLASEHIRDPRVKPTTAVGSLLKMLLTRSMRWITQWEVALRRVRKQNKTNRRKDLWKGMNFRFNITT</sequence>
<dbReference type="Ensembl" id="ENSGALT00010033426.1">
    <property type="protein sequence ID" value="ENSGALP00010019720.1"/>
    <property type="gene ID" value="ENSGALG00010013940.1"/>
</dbReference>
<dbReference type="Proteomes" id="UP000000539">
    <property type="component" value="Chromosome 1"/>
</dbReference>
<feature type="compositionally biased region" description="Basic and acidic residues" evidence="1">
    <location>
        <begin position="31"/>
        <end position="116"/>
    </location>
</feature>
<dbReference type="OrthoDB" id="18087at2759"/>
<proteinExistence type="predicted"/>
<reference evidence="2" key="3">
    <citation type="submission" date="2025-09" db="UniProtKB">
        <authorList>
            <consortium name="Ensembl"/>
        </authorList>
    </citation>
    <scope>IDENTIFICATION</scope>
    <source>
        <strain evidence="2">broiler</strain>
    </source>
</reference>
<organism evidence="2 3">
    <name type="scientific">Gallus gallus</name>
    <name type="common">Chicken</name>
    <dbReference type="NCBI Taxonomy" id="9031"/>
    <lineage>
        <taxon>Eukaryota</taxon>
        <taxon>Metazoa</taxon>
        <taxon>Chordata</taxon>
        <taxon>Craniata</taxon>
        <taxon>Vertebrata</taxon>
        <taxon>Euteleostomi</taxon>
        <taxon>Archelosauria</taxon>
        <taxon>Archosauria</taxon>
        <taxon>Dinosauria</taxon>
        <taxon>Saurischia</taxon>
        <taxon>Theropoda</taxon>
        <taxon>Coelurosauria</taxon>
        <taxon>Aves</taxon>
        <taxon>Neognathae</taxon>
        <taxon>Galloanserae</taxon>
        <taxon>Galliformes</taxon>
        <taxon>Phasianidae</taxon>
        <taxon>Phasianinae</taxon>
        <taxon>Gallus</taxon>
    </lineage>
</organism>
<dbReference type="PANTHER" id="PTHR13112:SF2">
    <property type="entry name" value="REGULATOR OF NONSENSE TRANSCRIPTS 3A"/>
    <property type="match status" value="1"/>
</dbReference>
<keyword evidence="3" id="KW-1185">Reference proteome</keyword>